<dbReference type="InterPro" id="IPR000868">
    <property type="entry name" value="Isochorismatase-like_dom"/>
</dbReference>
<keyword evidence="1 3" id="KW-0378">Hydrolase</keyword>
<gene>
    <name evidence="3" type="ORF">QNA08_18120</name>
</gene>
<dbReference type="EC" id="3.-.-.-" evidence="3"/>
<proteinExistence type="predicted"/>
<accession>A0ABT7AME9</accession>
<evidence type="ECO:0000313" key="4">
    <source>
        <dbReference type="Proteomes" id="UP001321492"/>
    </source>
</evidence>
<protein>
    <submittedName>
        <fullName evidence="3">Cysteine hydrolase family protein</fullName>
        <ecNumber evidence="3">3.-.-.-</ecNumber>
    </submittedName>
</protein>
<dbReference type="EMBL" id="JASJEV010000018">
    <property type="protein sequence ID" value="MDJ1160132.1"/>
    <property type="molecule type" value="Genomic_DNA"/>
</dbReference>
<evidence type="ECO:0000313" key="3">
    <source>
        <dbReference type="EMBL" id="MDJ1160132.1"/>
    </source>
</evidence>
<dbReference type="InterPro" id="IPR050272">
    <property type="entry name" value="Isochorismatase-like_hydrls"/>
</dbReference>
<evidence type="ECO:0000256" key="1">
    <source>
        <dbReference type="ARBA" id="ARBA00022801"/>
    </source>
</evidence>
<dbReference type="InterPro" id="IPR036380">
    <property type="entry name" value="Isochorismatase-like_sf"/>
</dbReference>
<comment type="caution">
    <text evidence="3">The sequence shown here is derived from an EMBL/GenBank/DDBJ whole genome shotgun (WGS) entry which is preliminary data.</text>
</comment>
<dbReference type="PANTHER" id="PTHR43540">
    <property type="entry name" value="PEROXYUREIDOACRYLATE/UREIDOACRYLATE AMIDOHYDROLASE-RELATED"/>
    <property type="match status" value="1"/>
</dbReference>
<keyword evidence="4" id="KW-1185">Reference proteome</keyword>
<dbReference type="Proteomes" id="UP001321492">
    <property type="component" value="Unassembled WGS sequence"/>
</dbReference>
<name>A0ABT7AME9_9HYPH</name>
<reference evidence="3 4" key="1">
    <citation type="submission" date="2023-05" db="EMBL/GenBank/DDBJ databases">
        <title>Chelatococcus sp. nov., a moderately thermophilic bacterium isolated from hot spring microbial mat.</title>
        <authorList>
            <person name="Hu C.-J."/>
            <person name="Li W.-J."/>
        </authorList>
    </citation>
    <scope>NUCLEOTIDE SEQUENCE [LARGE SCALE GENOMIC DNA]</scope>
    <source>
        <strain evidence="3 4">SYSU G07232</strain>
    </source>
</reference>
<dbReference type="RefSeq" id="WP_283742133.1">
    <property type="nucleotide sequence ID" value="NZ_JASJEV010000018.1"/>
</dbReference>
<dbReference type="Pfam" id="PF00857">
    <property type="entry name" value="Isochorismatase"/>
    <property type="match status" value="1"/>
</dbReference>
<dbReference type="GO" id="GO:0016787">
    <property type="term" value="F:hydrolase activity"/>
    <property type="evidence" value="ECO:0007669"/>
    <property type="project" value="UniProtKB-KW"/>
</dbReference>
<evidence type="ECO:0000259" key="2">
    <source>
        <dbReference type="Pfam" id="PF00857"/>
    </source>
</evidence>
<dbReference type="SUPFAM" id="SSF52499">
    <property type="entry name" value="Isochorismatase-like hydrolases"/>
    <property type="match status" value="1"/>
</dbReference>
<feature type="domain" description="Isochorismatase-like" evidence="2">
    <location>
        <begin position="6"/>
        <end position="150"/>
    </location>
</feature>
<dbReference type="CDD" id="cd01014">
    <property type="entry name" value="nicotinamidase_related"/>
    <property type="match status" value="1"/>
</dbReference>
<sequence>MAARPALLVIDVQRDILALPAAARPAVGERFTAVRGRIGGLVERARTSGAPIVFVQHAGPPGHRLAAGTPGWELHPDLPRREDDVVVRKTACDAFHATTLQVELGRLGVSRLVVAGLMTQYCVDTTCRRAVGLGYDVILAADGHTTADTDLLTVEQIVAHHNALLDGFDAGAATIAVRPAADIGFA</sequence>
<dbReference type="PANTHER" id="PTHR43540:SF14">
    <property type="entry name" value="ISOCHORISMATASE"/>
    <property type="match status" value="1"/>
</dbReference>
<organism evidence="3 4">
    <name type="scientific">Chelatococcus albus</name>
    <dbReference type="NCBI Taxonomy" id="3047466"/>
    <lineage>
        <taxon>Bacteria</taxon>
        <taxon>Pseudomonadati</taxon>
        <taxon>Pseudomonadota</taxon>
        <taxon>Alphaproteobacteria</taxon>
        <taxon>Hyphomicrobiales</taxon>
        <taxon>Chelatococcaceae</taxon>
        <taxon>Chelatococcus</taxon>
    </lineage>
</organism>
<dbReference type="Gene3D" id="3.40.50.850">
    <property type="entry name" value="Isochorismatase-like"/>
    <property type="match status" value="1"/>
</dbReference>